<gene>
    <name evidence="1" type="ORF">N288_08720</name>
</gene>
<reference evidence="1 2" key="1">
    <citation type="submission" date="2013-07" db="EMBL/GenBank/DDBJ databases">
        <title>Complete genome sequence of Bacillus infantis NRRL B-14911 that has potential to induce cardiac disease by antigenic mimicry.</title>
        <authorList>
            <person name="Massilamany C."/>
            <person name="Smith T.P.L."/>
            <person name="Loy J.D."/>
            <person name="Barletta R."/>
            <person name="Reddy J."/>
        </authorList>
    </citation>
    <scope>NUCLEOTIDE SEQUENCE [LARGE SCALE GENOMIC DNA]</scope>
    <source>
        <strain evidence="1 2">NRRL B-14911</strain>
    </source>
</reference>
<evidence type="ECO:0000313" key="1">
    <source>
        <dbReference type="EMBL" id="AGX03666.1"/>
    </source>
</evidence>
<evidence type="ECO:0000313" key="2">
    <source>
        <dbReference type="Proteomes" id="UP000017805"/>
    </source>
</evidence>
<accession>U5LAC1</accession>
<dbReference type="AlphaFoldDB" id="U5LAC1"/>
<sequence>MQKSYIFMKIITNNTKSHQMVTFFQMNIKRIMQALPQDVAFLVCVPK</sequence>
<name>U5LAC1_9BACI</name>
<proteinExistence type="predicted"/>
<dbReference type="EMBL" id="CP006643">
    <property type="protein sequence ID" value="AGX03666.1"/>
    <property type="molecule type" value="Genomic_DNA"/>
</dbReference>
<dbReference type="KEGG" id="bif:N288_08720"/>
<dbReference type="HOGENOM" id="CLU_3164711_0_0_9"/>
<dbReference type="Proteomes" id="UP000017805">
    <property type="component" value="Chromosome"/>
</dbReference>
<keyword evidence="2" id="KW-1185">Reference proteome</keyword>
<organism evidence="1 2">
    <name type="scientific">Bacillus infantis NRRL B-14911</name>
    <dbReference type="NCBI Taxonomy" id="1367477"/>
    <lineage>
        <taxon>Bacteria</taxon>
        <taxon>Bacillati</taxon>
        <taxon>Bacillota</taxon>
        <taxon>Bacilli</taxon>
        <taxon>Bacillales</taxon>
        <taxon>Bacillaceae</taxon>
        <taxon>Bacillus</taxon>
    </lineage>
</organism>
<protein>
    <submittedName>
        <fullName evidence="1">Uncharacterized protein</fullName>
    </submittedName>
</protein>